<protein>
    <submittedName>
        <fullName evidence="1">Uncharacterized protein</fullName>
    </submittedName>
</protein>
<keyword evidence="2" id="KW-1185">Reference proteome</keyword>
<dbReference type="Proteomes" id="UP000600139">
    <property type="component" value="Unassembled WGS sequence"/>
</dbReference>
<reference evidence="1" key="1">
    <citation type="submission" date="2021-01" db="EMBL/GenBank/DDBJ databases">
        <title>Modified the classification status of verrucomicrobia.</title>
        <authorList>
            <person name="Feng X."/>
        </authorList>
    </citation>
    <scope>NUCLEOTIDE SEQUENCE</scope>
    <source>
        <strain evidence="1">JCM 18052</strain>
    </source>
</reference>
<dbReference type="EMBL" id="JAENIK010000009">
    <property type="protein sequence ID" value="MBK1815653.1"/>
    <property type="molecule type" value="Genomic_DNA"/>
</dbReference>
<dbReference type="AlphaFoldDB" id="A0A934R412"/>
<accession>A0A934R412</accession>
<evidence type="ECO:0000313" key="1">
    <source>
        <dbReference type="EMBL" id="MBK1815653.1"/>
    </source>
</evidence>
<comment type="caution">
    <text evidence="1">The sequence shown here is derived from an EMBL/GenBank/DDBJ whole genome shotgun (WGS) entry which is preliminary data.</text>
</comment>
<gene>
    <name evidence="1" type="ORF">JIN84_08500</name>
</gene>
<name>A0A934R412_9BACT</name>
<proteinExistence type="predicted"/>
<sequence>MNSIPPVLYKVRKIIATKLTPYFRQPQVIRRPISVQLEFPWLSKR</sequence>
<evidence type="ECO:0000313" key="2">
    <source>
        <dbReference type="Proteomes" id="UP000600139"/>
    </source>
</evidence>
<dbReference type="RefSeq" id="WP_200350612.1">
    <property type="nucleotide sequence ID" value="NZ_BAABHZ010000008.1"/>
</dbReference>
<organism evidence="1 2">
    <name type="scientific">Luteolibacter yonseiensis</name>
    <dbReference type="NCBI Taxonomy" id="1144680"/>
    <lineage>
        <taxon>Bacteria</taxon>
        <taxon>Pseudomonadati</taxon>
        <taxon>Verrucomicrobiota</taxon>
        <taxon>Verrucomicrobiia</taxon>
        <taxon>Verrucomicrobiales</taxon>
        <taxon>Verrucomicrobiaceae</taxon>
        <taxon>Luteolibacter</taxon>
    </lineage>
</organism>